<dbReference type="KEGG" id="azm:DM194_15205"/>
<gene>
    <name evidence="2" type="ORF">DM194_15205</name>
</gene>
<evidence type="ECO:0000259" key="1">
    <source>
        <dbReference type="Pfam" id="PF00149"/>
    </source>
</evidence>
<dbReference type="Gene3D" id="3.60.21.10">
    <property type="match status" value="1"/>
</dbReference>
<dbReference type="RefSeq" id="WP_111068402.1">
    <property type="nucleotide sequence ID" value="NZ_CP029830.1"/>
</dbReference>
<keyword evidence="2" id="KW-0614">Plasmid</keyword>
<name>A0A2U9S9V2_9PROT</name>
<geneLocation type="plasmid" evidence="2 3">
    <name>unnamed1</name>
</geneLocation>
<dbReference type="Pfam" id="PF00149">
    <property type="entry name" value="Metallophos"/>
    <property type="match status" value="1"/>
</dbReference>
<protein>
    <recommendedName>
        <fullName evidence="1">Calcineurin-like phosphoesterase domain-containing protein</fullName>
    </recommendedName>
</protein>
<evidence type="ECO:0000313" key="3">
    <source>
        <dbReference type="Proteomes" id="UP000249605"/>
    </source>
</evidence>
<dbReference type="GO" id="GO:0016787">
    <property type="term" value="F:hydrolase activity"/>
    <property type="evidence" value="ECO:0007669"/>
    <property type="project" value="InterPro"/>
</dbReference>
<dbReference type="InterPro" id="IPR004843">
    <property type="entry name" value="Calcineurin-like_PHP"/>
</dbReference>
<reference evidence="2 3" key="1">
    <citation type="submission" date="2018-06" db="EMBL/GenBank/DDBJ databases">
        <title>Complete genome sequencing of Azospirillum sp. M2T2B2.</title>
        <authorList>
            <person name="Heo J."/>
            <person name="Kim S.-J."/>
            <person name="Kwon S.-W."/>
            <person name="Anandham R."/>
        </authorList>
    </citation>
    <scope>NUCLEOTIDE SEQUENCE [LARGE SCALE GENOMIC DNA]</scope>
    <source>
        <strain evidence="2 3">M2T2B2</strain>
        <plasmid evidence="2 3">unnamed1</plasmid>
    </source>
</reference>
<dbReference type="SUPFAM" id="SSF56300">
    <property type="entry name" value="Metallo-dependent phosphatases"/>
    <property type="match status" value="1"/>
</dbReference>
<evidence type="ECO:0000313" key="2">
    <source>
        <dbReference type="EMBL" id="AWU95643.1"/>
    </source>
</evidence>
<proteinExistence type="predicted"/>
<dbReference type="Proteomes" id="UP000249605">
    <property type="component" value="Plasmid unnamed1"/>
</dbReference>
<dbReference type="OrthoDB" id="356681at2"/>
<dbReference type="PANTHER" id="PTHR37844">
    <property type="entry name" value="SER/THR PROTEIN PHOSPHATASE SUPERFAMILY (AFU_ORTHOLOGUE AFUA_1G14840)"/>
    <property type="match status" value="1"/>
</dbReference>
<dbReference type="EMBL" id="CP029830">
    <property type="protein sequence ID" value="AWU95643.1"/>
    <property type="molecule type" value="Genomic_DNA"/>
</dbReference>
<organism evidence="2 3">
    <name type="scientific">Azospirillum ramasamyi</name>
    <dbReference type="NCBI Taxonomy" id="682998"/>
    <lineage>
        <taxon>Bacteria</taxon>
        <taxon>Pseudomonadati</taxon>
        <taxon>Pseudomonadota</taxon>
        <taxon>Alphaproteobacteria</taxon>
        <taxon>Rhodospirillales</taxon>
        <taxon>Azospirillaceae</taxon>
        <taxon>Azospirillum</taxon>
    </lineage>
</organism>
<dbReference type="InterPro" id="IPR029052">
    <property type="entry name" value="Metallo-depent_PP-like"/>
</dbReference>
<sequence>MTEARKIRLALMSDLHNEFEAPPGPARPTAAWMELHESRTSIPGHPEVGPLLDSLLGEGIDLVVLAGDIDIGARSIEYAKRVSLFLGAKVICVAGNHEGYDGRDFDLLIPEMRAAARATNGWVTFLENETAAFGFDGRRLHVLGCTLWTDYEANGDSTGEISQAMRRVADGLNDHRRLFLRGRLLTPAMAREMNLQSRSWLATEVERIRGEEGNDAEILIVTHHAPVLEASGPQHIGGRLTPAFVSDMTKEITAWRPVAWVFGHTHYSFDTMFGDTRIVSAQRGYVCIEPEAEGFMPKVIEL</sequence>
<dbReference type="AlphaFoldDB" id="A0A2U9S9V2"/>
<dbReference type="PANTHER" id="PTHR37844:SF2">
    <property type="entry name" value="SER_THR PROTEIN PHOSPHATASE SUPERFAMILY (AFU_ORTHOLOGUE AFUA_1G14840)"/>
    <property type="match status" value="1"/>
</dbReference>
<feature type="domain" description="Calcineurin-like phosphoesterase" evidence="1">
    <location>
        <begin position="8"/>
        <end position="267"/>
    </location>
</feature>
<keyword evidence="3" id="KW-1185">Reference proteome</keyword>
<accession>A0A2U9S9V2</accession>